<keyword evidence="2" id="KW-1185">Reference proteome</keyword>
<dbReference type="EMBL" id="ALAB01000002">
    <property type="protein sequence ID" value="EJI86698.1"/>
    <property type="molecule type" value="Genomic_DNA"/>
</dbReference>
<reference evidence="1 2" key="1">
    <citation type="journal article" date="2012" name="J. Bacteriol.">
        <title>Genome Sequence of Pectin-Degrading Alishewanella aestuarii Strain B11T, Isolated from Tidal Flat Sediment.</title>
        <authorList>
            <person name="Jung J."/>
            <person name="Choi S."/>
            <person name="Chun J."/>
            <person name="Park W."/>
        </authorList>
    </citation>
    <scope>NUCLEOTIDE SEQUENCE [LARGE SCALE GENOMIC DNA]</scope>
    <source>
        <strain evidence="1 2">B11</strain>
    </source>
</reference>
<dbReference type="PATRIC" id="fig|1197174.4.peg.241"/>
<proteinExistence type="predicted"/>
<evidence type="ECO:0000313" key="1">
    <source>
        <dbReference type="EMBL" id="EJI86698.1"/>
    </source>
</evidence>
<accession>J1Q680</accession>
<sequence>MPQAGATAGKLHYRCAAGRLPTALSMNTPAAVARKSQY</sequence>
<organism evidence="1 2">
    <name type="scientific">Alishewanella aestuarii B11</name>
    <dbReference type="NCBI Taxonomy" id="1197174"/>
    <lineage>
        <taxon>Bacteria</taxon>
        <taxon>Pseudomonadati</taxon>
        <taxon>Pseudomonadota</taxon>
        <taxon>Gammaproteobacteria</taxon>
        <taxon>Alteromonadales</taxon>
        <taxon>Alteromonadaceae</taxon>
        <taxon>Alishewanella</taxon>
    </lineage>
</organism>
<comment type="caution">
    <text evidence="1">The sequence shown here is derived from an EMBL/GenBank/DDBJ whole genome shotgun (WGS) entry which is preliminary data.</text>
</comment>
<gene>
    <name evidence="1" type="ORF">AEST_02440</name>
</gene>
<dbReference type="AlphaFoldDB" id="J1Q680"/>
<evidence type="ECO:0000313" key="2">
    <source>
        <dbReference type="Proteomes" id="UP000012043"/>
    </source>
</evidence>
<protein>
    <submittedName>
        <fullName evidence="1">Uncharacterized protein</fullName>
    </submittedName>
</protein>
<name>J1Q680_9ALTE</name>
<dbReference type="Proteomes" id="UP000012043">
    <property type="component" value="Unassembled WGS sequence"/>
</dbReference>